<dbReference type="Pfam" id="PF09489">
    <property type="entry name" value="CbtB"/>
    <property type="match status" value="1"/>
</dbReference>
<gene>
    <name evidence="1" type="primary">cbtB</name>
    <name evidence="1" type="ORF">GCM10017083_20380</name>
</gene>
<dbReference type="AlphaFoldDB" id="A0A918XS42"/>
<organism evidence="1 2">
    <name type="scientific">Thalassobaculum fulvum</name>
    <dbReference type="NCBI Taxonomy" id="1633335"/>
    <lineage>
        <taxon>Bacteria</taxon>
        <taxon>Pseudomonadati</taxon>
        <taxon>Pseudomonadota</taxon>
        <taxon>Alphaproteobacteria</taxon>
        <taxon>Rhodospirillales</taxon>
        <taxon>Thalassobaculaceae</taxon>
        <taxon>Thalassobaculum</taxon>
    </lineage>
</organism>
<reference evidence="1" key="1">
    <citation type="journal article" date="2014" name="Int. J. Syst. Evol. Microbiol.">
        <title>Complete genome sequence of Corynebacterium casei LMG S-19264T (=DSM 44701T), isolated from a smear-ripened cheese.</title>
        <authorList>
            <consortium name="US DOE Joint Genome Institute (JGI-PGF)"/>
            <person name="Walter F."/>
            <person name="Albersmeier A."/>
            <person name="Kalinowski J."/>
            <person name="Ruckert C."/>
        </authorList>
    </citation>
    <scope>NUCLEOTIDE SEQUENCE</scope>
    <source>
        <strain evidence="1">KCTC 42651</strain>
    </source>
</reference>
<proteinExistence type="predicted"/>
<keyword evidence="2" id="KW-1185">Reference proteome</keyword>
<dbReference type="RefSeq" id="WP_189989005.1">
    <property type="nucleotide sequence ID" value="NZ_BMZS01000004.1"/>
</dbReference>
<dbReference type="InterPro" id="IPR012667">
    <property type="entry name" value="CbtB_put"/>
</dbReference>
<evidence type="ECO:0000313" key="2">
    <source>
        <dbReference type="Proteomes" id="UP000630353"/>
    </source>
</evidence>
<dbReference type="EMBL" id="BMZS01000004">
    <property type="protein sequence ID" value="GHD48839.1"/>
    <property type="molecule type" value="Genomic_DNA"/>
</dbReference>
<dbReference type="NCBIfam" id="TIGR02459">
    <property type="entry name" value="CbtB"/>
    <property type="match status" value="1"/>
</dbReference>
<name>A0A918XS42_9PROT</name>
<sequence length="60" mass="6398">MTTQALKQGAARVSRRDAMVAAFLALFLGSVLTFGTGMAAPDAVHNAAHDWRHSMGFPCH</sequence>
<dbReference type="Proteomes" id="UP000630353">
    <property type="component" value="Unassembled WGS sequence"/>
</dbReference>
<reference evidence="1" key="2">
    <citation type="submission" date="2020-09" db="EMBL/GenBank/DDBJ databases">
        <authorList>
            <person name="Sun Q."/>
            <person name="Kim S."/>
        </authorList>
    </citation>
    <scope>NUCLEOTIDE SEQUENCE</scope>
    <source>
        <strain evidence="1">KCTC 42651</strain>
    </source>
</reference>
<comment type="caution">
    <text evidence="1">The sequence shown here is derived from an EMBL/GenBank/DDBJ whole genome shotgun (WGS) entry which is preliminary data.</text>
</comment>
<accession>A0A918XS42</accession>
<evidence type="ECO:0000313" key="1">
    <source>
        <dbReference type="EMBL" id="GHD48839.1"/>
    </source>
</evidence>
<protein>
    <submittedName>
        <fullName evidence="1">Cobalt transporter</fullName>
    </submittedName>
</protein>